<dbReference type="EMBL" id="JARVKF010000035">
    <property type="protein sequence ID" value="KAK9424581.1"/>
    <property type="molecule type" value="Genomic_DNA"/>
</dbReference>
<evidence type="ECO:0000256" key="1">
    <source>
        <dbReference type="ARBA" id="ARBA00022801"/>
    </source>
</evidence>
<keyword evidence="1" id="KW-0378">Hydrolase</keyword>
<feature type="transmembrane region" description="Helical" evidence="3">
    <location>
        <begin position="485"/>
        <end position="504"/>
    </location>
</feature>
<keyword evidence="4" id="KW-0732">Signal</keyword>
<feature type="transmembrane region" description="Helical" evidence="3">
    <location>
        <begin position="510"/>
        <end position="531"/>
    </location>
</feature>
<comment type="caution">
    <text evidence="5">The sequence shown here is derived from an EMBL/GenBank/DDBJ whole genome shotgun (WGS) entry which is preliminary data.</text>
</comment>
<gene>
    <name evidence="5" type="ORF">SUNI508_03457</name>
</gene>
<evidence type="ECO:0000256" key="4">
    <source>
        <dbReference type="SAM" id="SignalP"/>
    </source>
</evidence>
<accession>A0ABR2VCR1</accession>
<protein>
    <recommendedName>
        <fullName evidence="7">Phosphatidate cytidylyltransferase</fullName>
    </recommendedName>
</protein>
<dbReference type="InterPro" id="IPR037997">
    <property type="entry name" value="Dgk1-like"/>
</dbReference>
<evidence type="ECO:0000256" key="2">
    <source>
        <dbReference type="SAM" id="MobiDB-lite"/>
    </source>
</evidence>
<keyword evidence="3" id="KW-0812">Transmembrane</keyword>
<reference evidence="5 6" key="1">
    <citation type="journal article" date="2024" name="J. Plant Pathol.">
        <title>Sequence and assembly of the genome of Seiridium unicorne, isolate CBS 538.82, causal agent of cypress canker disease.</title>
        <authorList>
            <person name="Scali E."/>
            <person name="Rocca G.D."/>
            <person name="Danti R."/>
            <person name="Garbelotto M."/>
            <person name="Barberini S."/>
            <person name="Baroncelli R."/>
            <person name="Emiliani G."/>
        </authorList>
    </citation>
    <scope>NUCLEOTIDE SEQUENCE [LARGE SCALE GENOMIC DNA]</scope>
    <source>
        <strain evidence="5 6">BM-138-508</strain>
    </source>
</reference>
<evidence type="ECO:0000313" key="5">
    <source>
        <dbReference type="EMBL" id="KAK9424581.1"/>
    </source>
</evidence>
<keyword evidence="6" id="KW-1185">Reference proteome</keyword>
<feature type="chain" id="PRO_5046460170" description="Phosphatidate cytidylyltransferase" evidence="4">
    <location>
        <begin position="16"/>
        <end position="654"/>
    </location>
</feature>
<dbReference type="Proteomes" id="UP001408356">
    <property type="component" value="Unassembled WGS sequence"/>
</dbReference>
<dbReference type="PANTHER" id="PTHR31303">
    <property type="entry name" value="CTP-DEPENDENT DIACYLGLYCEROL KINASE 1"/>
    <property type="match status" value="1"/>
</dbReference>
<feature type="transmembrane region" description="Helical" evidence="3">
    <location>
        <begin position="636"/>
        <end position="653"/>
    </location>
</feature>
<feature type="transmembrane region" description="Helical" evidence="3">
    <location>
        <begin position="543"/>
        <end position="564"/>
    </location>
</feature>
<feature type="region of interest" description="Disordered" evidence="2">
    <location>
        <begin position="264"/>
        <end position="389"/>
    </location>
</feature>
<dbReference type="PROSITE" id="PS00136">
    <property type="entry name" value="SUBTILASE_ASP"/>
    <property type="match status" value="1"/>
</dbReference>
<evidence type="ECO:0008006" key="7">
    <source>
        <dbReference type="Google" id="ProtNLM"/>
    </source>
</evidence>
<keyword evidence="3" id="KW-0472">Membrane</keyword>
<dbReference type="SUPFAM" id="SSF52743">
    <property type="entry name" value="Subtilisin-like"/>
    <property type="match status" value="1"/>
</dbReference>
<dbReference type="InterPro" id="IPR036852">
    <property type="entry name" value="Peptidase_S8/S53_dom_sf"/>
</dbReference>
<dbReference type="InterPro" id="IPR023827">
    <property type="entry name" value="Peptidase_S8_Asp-AS"/>
</dbReference>
<sequence>MKLFTVFLMTSVASATPHRRAELASTIPRHFVVALKPSTSSEALASSVQSVTSTLGGGAPKFTYDIGGFKGYQVTGEADIISAISNSPWRTTTYMYDDTAGNGTYSCIIDTGIYIEHPDFGGRASWGAVFVDGDVETDGNGLGEHPWEKYYIRPGPDHDETISSELAIIPPLPPTPVLQHHAAELVSVASPNIFTLDPVALVASLLGGNPLTTTRESRRDKYLHSAFWPLRFYDLRHLFTGVVSCPALPPFPYDMSARKKQNIPATPRVISPSPTPSESQDGSQDGYFGPVTRSAARRRQTGSKTPQLPIQESIDEDESDPELRRARTRSRSPINTRRIAGLASTTGARSARVPKLPSQEVTEHANGMQTTSNGHLAPPTPATPSGWSWRDFSRSPSPLGLIPIHRHFKTLIHKHEVPRKVLHVSIGFLVYWLYVSGTQPSRVTPWLMGFLIPIASTDILRHTYASVNRFYVKCLGAFMRESEYSGYNGVIWYLLGAWTVLFFFPKDVGVVSVMLLSWCDTAASTFGRLYGRYTPRIRRGKSLAGTTAAFLVGVLTAAWFWGWVAPRTPSFPGDGQNPFMFNGYLKLPAPAANLLGLSEAEATVGGTVALGVMSLWSGLAAAGSEVVDIFGWDDNLTIPVLSGIGIWGFLKIFG</sequence>
<name>A0ABR2VCR1_9PEZI</name>
<evidence type="ECO:0000313" key="6">
    <source>
        <dbReference type="Proteomes" id="UP001408356"/>
    </source>
</evidence>
<dbReference type="Gene3D" id="3.40.50.200">
    <property type="entry name" value="Peptidase S8/S53 domain"/>
    <property type="match status" value="1"/>
</dbReference>
<feature type="signal peptide" evidence="4">
    <location>
        <begin position="1"/>
        <end position="15"/>
    </location>
</feature>
<proteinExistence type="predicted"/>
<evidence type="ECO:0000256" key="3">
    <source>
        <dbReference type="SAM" id="Phobius"/>
    </source>
</evidence>
<organism evidence="5 6">
    <name type="scientific">Seiridium unicorne</name>
    <dbReference type="NCBI Taxonomy" id="138068"/>
    <lineage>
        <taxon>Eukaryota</taxon>
        <taxon>Fungi</taxon>
        <taxon>Dikarya</taxon>
        <taxon>Ascomycota</taxon>
        <taxon>Pezizomycotina</taxon>
        <taxon>Sordariomycetes</taxon>
        <taxon>Xylariomycetidae</taxon>
        <taxon>Amphisphaeriales</taxon>
        <taxon>Sporocadaceae</taxon>
        <taxon>Seiridium</taxon>
    </lineage>
</organism>
<dbReference type="PANTHER" id="PTHR31303:SF1">
    <property type="entry name" value="CTP-DEPENDENT DIACYLGLYCEROL KINASE 1"/>
    <property type="match status" value="1"/>
</dbReference>
<feature type="transmembrane region" description="Helical" evidence="3">
    <location>
        <begin position="446"/>
        <end position="464"/>
    </location>
</feature>
<keyword evidence="3" id="KW-1133">Transmembrane helix</keyword>